<dbReference type="OMA" id="MIANDSI"/>
<keyword evidence="4" id="KW-1185">Reference proteome</keyword>
<accession>A0A0M4EEK5</accession>
<name>A0A0M4EEK5_DROBS</name>
<dbReference type="SMART" id="SM00718">
    <property type="entry name" value="DM4_12"/>
    <property type="match status" value="1"/>
</dbReference>
<feature type="chain" id="PRO_5005793266" evidence="2">
    <location>
        <begin position="20"/>
        <end position="244"/>
    </location>
</feature>
<evidence type="ECO:0000313" key="3">
    <source>
        <dbReference type="EMBL" id="ALC42540.1"/>
    </source>
</evidence>
<dbReference type="AlphaFoldDB" id="A0A0M4EEK5"/>
<evidence type="ECO:0000256" key="1">
    <source>
        <dbReference type="SAM" id="MobiDB-lite"/>
    </source>
</evidence>
<feature type="compositionally biased region" description="Low complexity" evidence="1">
    <location>
        <begin position="114"/>
        <end position="132"/>
    </location>
</feature>
<feature type="region of interest" description="Disordered" evidence="1">
    <location>
        <begin position="114"/>
        <end position="136"/>
    </location>
</feature>
<dbReference type="EMBL" id="CP012524">
    <property type="protein sequence ID" value="ALC42540.1"/>
    <property type="molecule type" value="Genomic_DNA"/>
</dbReference>
<evidence type="ECO:0000313" key="4">
    <source>
        <dbReference type="Proteomes" id="UP000494163"/>
    </source>
</evidence>
<keyword evidence="2" id="KW-0732">Signal</keyword>
<sequence>MRLWSVCCYASLALTLTQAALLYPTNSEYGIFMAISVPVSLPHTNVFLSYNYEFNYYQPEHVYKFPPIIMGDNFEDSYLTYPTHDAKEGQTKGRQCLDNCTLSETAVELEQEAQTEATSEKATATEQTTAATAKREKRELSLMSRTSFYAMLRDKLARSGFGGESCLLRLICEVSATQLGEVNGVLGSLMHVLFSPSTSAPEQLPLSYYQAELDGAREDCQHYEQHCGESLLDLISEPFELILQ</sequence>
<organism evidence="3 4">
    <name type="scientific">Drosophila busckii</name>
    <name type="common">Fruit fly</name>
    <dbReference type="NCBI Taxonomy" id="30019"/>
    <lineage>
        <taxon>Eukaryota</taxon>
        <taxon>Metazoa</taxon>
        <taxon>Ecdysozoa</taxon>
        <taxon>Arthropoda</taxon>
        <taxon>Hexapoda</taxon>
        <taxon>Insecta</taxon>
        <taxon>Pterygota</taxon>
        <taxon>Neoptera</taxon>
        <taxon>Endopterygota</taxon>
        <taxon>Diptera</taxon>
        <taxon>Brachycera</taxon>
        <taxon>Muscomorpha</taxon>
        <taxon>Ephydroidea</taxon>
        <taxon>Drosophilidae</taxon>
        <taxon>Drosophila</taxon>
    </lineage>
</organism>
<proteinExistence type="predicted"/>
<evidence type="ECO:0000256" key="2">
    <source>
        <dbReference type="SAM" id="SignalP"/>
    </source>
</evidence>
<reference evidence="3 4" key="1">
    <citation type="submission" date="2015-08" db="EMBL/GenBank/DDBJ databases">
        <title>Ancestral chromatin configuration constrains chromatin evolution on differentiating sex chromosomes in Drosophila.</title>
        <authorList>
            <person name="Zhou Q."/>
            <person name="Bachtrog D."/>
        </authorList>
    </citation>
    <scope>NUCLEOTIDE SEQUENCE [LARGE SCALE GENOMIC DNA]</scope>
    <source>
        <tissue evidence="3">Whole larvae</tissue>
    </source>
</reference>
<feature type="non-terminal residue" evidence="3">
    <location>
        <position position="244"/>
    </location>
</feature>
<dbReference type="Pfam" id="PF07841">
    <property type="entry name" value="DM4_12"/>
    <property type="match status" value="1"/>
</dbReference>
<dbReference type="OrthoDB" id="6340174at2759"/>
<dbReference type="Proteomes" id="UP000494163">
    <property type="component" value="Chromosome 2R"/>
</dbReference>
<dbReference type="InterPro" id="IPR006631">
    <property type="entry name" value="DM4_12"/>
</dbReference>
<dbReference type="PANTHER" id="PTHR21398">
    <property type="entry name" value="AGAP007094-PA"/>
    <property type="match status" value="1"/>
</dbReference>
<gene>
    <name evidence="3" type="ORF">Dbus_chr2Rg2119</name>
</gene>
<dbReference type="PANTHER" id="PTHR21398:SF22">
    <property type="entry name" value="IP12060P-RELATED"/>
    <property type="match status" value="1"/>
</dbReference>
<protein>
    <submittedName>
        <fullName evidence="3">CG34184</fullName>
    </submittedName>
</protein>
<feature type="signal peptide" evidence="2">
    <location>
        <begin position="1"/>
        <end position="19"/>
    </location>
</feature>